<evidence type="ECO:0000256" key="1">
    <source>
        <dbReference type="SAM" id="MobiDB-lite"/>
    </source>
</evidence>
<accession>A0A8K0CE88</accession>
<keyword evidence="2" id="KW-0472">Membrane</keyword>
<organism evidence="4 5">
    <name type="scientific">Ignelater luminosus</name>
    <name type="common">Cucubano</name>
    <name type="synonym">Pyrophorus luminosus</name>
    <dbReference type="NCBI Taxonomy" id="2038154"/>
    <lineage>
        <taxon>Eukaryota</taxon>
        <taxon>Metazoa</taxon>
        <taxon>Ecdysozoa</taxon>
        <taxon>Arthropoda</taxon>
        <taxon>Hexapoda</taxon>
        <taxon>Insecta</taxon>
        <taxon>Pterygota</taxon>
        <taxon>Neoptera</taxon>
        <taxon>Endopterygota</taxon>
        <taxon>Coleoptera</taxon>
        <taxon>Polyphaga</taxon>
        <taxon>Elateriformia</taxon>
        <taxon>Elateroidea</taxon>
        <taxon>Elateridae</taxon>
        <taxon>Agrypninae</taxon>
        <taxon>Pyrophorini</taxon>
        <taxon>Ignelater</taxon>
    </lineage>
</organism>
<evidence type="ECO:0000256" key="2">
    <source>
        <dbReference type="SAM" id="Phobius"/>
    </source>
</evidence>
<protein>
    <recommendedName>
        <fullName evidence="3">PiggyBac transposable element-derived protein domain-containing protein</fullName>
    </recommendedName>
</protein>
<dbReference type="InterPro" id="IPR029526">
    <property type="entry name" value="PGBD"/>
</dbReference>
<dbReference type="Proteomes" id="UP000801492">
    <property type="component" value="Unassembled WGS sequence"/>
</dbReference>
<feature type="transmembrane region" description="Helical" evidence="2">
    <location>
        <begin position="39"/>
        <end position="59"/>
    </location>
</feature>
<proteinExistence type="predicted"/>
<dbReference type="AlphaFoldDB" id="A0A8K0CE88"/>
<dbReference type="EMBL" id="VTPC01090581">
    <property type="protein sequence ID" value="KAF2882918.1"/>
    <property type="molecule type" value="Genomic_DNA"/>
</dbReference>
<keyword evidence="5" id="KW-1185">Reference proteome</keyword>
<name>A0A8K0CE88_IGNLU</name>
<comment type="caution">
    <text evidence="4">The sequence shown here is derived from an EMBL/GenBank/DDBJ whole genome shotgun (WGS) entry which is preliminary data.</text>
</comment>
<sequence length="162" mass="19123">MIQINRPFVVGFYNKRMGGVDLLDQLLALYFSRRRSKLWYIRVFMHIPDVVVVNAWILWNTKHDLLVFKASVGRALIDIGTNNENRKGRPKSVTPPGKLKKRKPNHHALEEIRKVQFEHWPKLRDIKNARRCHSKARCPKTKYVCKKFNEPSCPDCFENFHA</sequence>
<dbReference type="Pfam" id="PF13843">
    <property type="entry name" value="DDE_Tnp_1_7"/>
    <property type="match status" value="1"/>
</dbReference>
<gene>
    <name evidence="4" type="ORF">ILUMI_23253</name>
</gene>
<dbReference type="OrthoDB" id="123207at2759"/>
<reference evidence="4" key="1">
    <citation type="submission" date="2019-08" db="EMBL/GenBank/DDBJ databases">
        <title>The genome of the North American firefly Photinus pyralis.</title>
        <authorList>
            <consortium name="Photinus pyralis genome working group"/>
            <person name="Fallon T.R."/>
            <person name="Sander Lower S.E."/>
            <person name="Weng J.-K."/>
        </authorList>
    </citation>
    <scope>NUCLEOTIDE SEQUENCE</scope>
    <source>
        <strain evidence="4">TRF0915ILg1</strain>
        <tissue evidence="4">Whole body</tissue>
    </source>
</reference>
<feature type="region of interest" description="Disordered" evidence="1">
    <location>
        <begin position="81"/>
        <end position="102"/>
    </location>
</feature>
<evidence type="ECO:0000259" key="3">
    <source>
        <dbReference type="Pfam" id="PF13843"/>
    </source>
</evidence>
<evidence type="ECO:0000313" key="4">
    <source>
        <dbReference type="EMBL" id="KAF2882918.1"/>
    </source>
</evidence>
<dbReference type="PANTHER" id="PTHR47272">
    <property type="entry name" value="DDE_TNP_1_7 DOMAIN-CONTAINING PROTEIN"/>
    <property type="match status" value="1"/>
</dbReference>
<evidence type="ECO:0000313" key="5">
    <source>
        <dbReference type="Proteomes" id="UP000801492"/>
    </source>
</evidence>
<feature type="domain" description="PiggyBac transposable element-derived protein" evidence="3">
    <location>
        <begin position="3"/>
        <end position="56"/>
    </location>
</feature>
<keyword evidence="2" id="KW-1133">Transmembrane helix</keyword>
<keyword evidence="2" id="KW-0812">Transmembrane</keyword>